<dbReference type="Proteomes" id="UP001243989">
    <property type="component" value="Unassembled WGS sequence"/>
</dbReference>
<evidence type="ECO:0000313" key="3">
    <source>
        <dbReference type="Proteomes" id="UP001243989"/>
    </source>
</evidence>
<feature type="region of interest" description="Disordered" evidence="1">
    <location>
        <begin position="1"/>
        <end position="209"/>
    </location>
</feature>
<dbReference type="GeneID" id="85481363"/>
<gene>
    <name evidence="2" type="ORF">BDP81DRAFT_92493</name>
</gene>
<proteinExistence type="predicted"/>
<feature type="compositionally biased region" description="Polar residues" evidence="1">
    <location>
        <begin position="30"/>
        <end position="44"/>
    </location>
</feature>
<protein>
    <submittedName>
        <fullName evidence="2">Uncharacterized protein</fullName>
    </submittedName>
</protein>
<feature type="compositionally biased region" description="Basic and acidic residues" evidence="1">
    <location>
        <begin position="66"/>
        <end position="94"/>
    </location>
</feature>
<dbReference type="AlphaFoldDB" id="A0AAJ0A2Y6"/>
<evidence type="ECO:0000256" key="1">
    <source>
        <dbReference type="SAM" id="MobiDB-lite"/>
    </source>
</evidence>
<reference evidence="2" key="1">
    <citation type="submission" date="2021-06" db="EMBL/GenBank/DDBJ databases">
        <title>Comparative genomics, transcriptomics and evolutionary studies reveal genomic signatures of adaptation to plant cell wall in hemibiotrophic fungi.</title>
        <authorList>
            <consortium name="DOE Joint Genome Institute"/>
            <person name="Baroncelli R."/>
            <person name="Diaz J.F."/>
            <person name="Benocci T."/>
            <person name="Peng M."/>
            <person name="Battaglia E."/>
            <person name="Haridas S."/>
            <person name="Andreopoulos W."/>
            <person name="Labutti K."/>
            <person name="Pangilinan J."/>
            <person name="Floch G.L."/>
            <person name="Makela M.R."/>
            <person name="Henrissat B."/>
            <person name="Grigoriev I.V."/>
            <person name="Crouch J.A."/>
            <person name="De Vries R.P."/>
            <person name="Sukno S.A."/>
            <person name="Thon M.R."/>
        </authorList>
    </citation>
    <scope>NUCLEOTIDE SEQUENCE</scope>
    <source>
        <strain evidence="2">CBS 102054</strain>
    </source>
</reference>
<evidence type="ECO:0000313" key="2">
    <source>
        <dbReference type="EMBL" id="KAK1654998.1"/>
    </source>
</evidence>
<sequence>MDTAENTQHHFRSSVIRPQSNLPRPGAFSSGLSEMNESQSNTRAHPSMIPPPGASKIGSLNSAMNLKREVPKPAEHSATKHHKTLAERAGEYPTKHSSSAAAGAGASGIARAPSVKRVPGSTLAELKNPNNIRPRNGTTTSRYNQTSNFSASVGPRGHERAKSSLAHSKSVHGQPRTRNANPHTRPRTAYGHRSEEEFDGPIEQQHGWDVEGRVAELDSQFKQVKESMTVMLSDKELMDERVEMYKKRSE</sequence>
<accession>A0AAJ0A2Y6</accession>
<comment type="caution">
    <text evidence="2">The sequence shown here is derived from an EMBL/GenBank/DDBJ whole genome shotgun (WGS) entry which is preliminary data.</text>
</comment>
<keyword evidence="3" id="KW-1185">Reference proteome</keyword>
<dbReference type="RefSeq" id="XP_060451042.1">
    <property type="nucleotide sequence ID" value="XM_060596501.1"/>
</dbReference>
<organism evidence="2 3">
    <name type="scientific">Colletotrichum phormii</name>
    <dbReference type="NCBI Taxonomy" id="359342"/>
    <lineage>
        <taxon>Eukaryota</taxon>
        <taxon>Fungi</taxon>
        <taxon>Dikarya</taxon>
        <taxon>Ascomycota</taxon>
        <taxon>Pezizomycotina</taxon>
        <taxon>Sordariomycetes</taxon>
        <taxon>Hypocreomycetidae</taxon>
        <taxon>Glomerellales</taxon>
        <taxon>Glomerellaceae</taxon>
        <taxon>Colletotrichum</taxon>
        <taxon>Colletotrichum acutatum species complex</taxon>
    </lineage>
</organism>
<feature type="compositionally biased region" description="Low complexity" evidence="1">
    <location>
        <begin position="97"/>
        <end position="113"/>
    </location>
</feature>
<dbReference type="EMBL" id="JAHMHQ010000002">
    <property type="protein sequence ID" value="KAK1654998.1"/>
    <property type="molecule type" value="Genomic_DNA"/>
</dbReference>
<feature type="compositionally biased region" description="Polar residues" evidence="1">
    <location>
        <begin position="128"/>
        <end position="151"/>
    </location>
</feature>
<name>A0AAJ0A2Y6_9PEZI</name>